<dbReference type="Pfam" id="PF01557">
    <property type="entry name" value="FAA_hydrolase"/>
    <property type="match status" value="1"/>
</dbReference>
<dbReference type="RefSeq" id="WP_172160210.1">
    <property type="nucleotide sequence ID" value="NZ_CP053564.1"/>
</dbReference>
<sequence>MKLVTFSTGDGDRPGVVDAEREVVRDLSAVLPAGTGVLDLVEGWAGYADAVGRAARGEAGAPGHPLGAVVLRAPIPVPRRNVFCVGKNYRDHVVEFGRSGYDSPDRSEDMPEHPVVFSKATTAVTGPFDDVDPHPGVTSELDYEAELGVIIGVGGRGIAREDAHRHVWGYTIVNDVTARDLQRSHKQWLIGKSLDTHCPMGPYAVTADEVVDVTALVVESRVNGEPRQSAPVKDLIFDIPELIAVISAGITLQPGDVIATGTPAGVGIGFDPPRFLVAGDVVEVAITGLGAQRNRIARRGDA</sequence>
<dbReference type="EMBL" id="CP053564">
    <property type="protein sequence ID" value="QJY47524.1"/>
    <property type="molecule type" value="Genomic_DNA"/>
</dbReference>
<dbReference type="InterPro" id="IPR036663">
    <property type="entry name" value="Fumarylacetoacetase_C_sf"/>
</dbReference>
<evidence type="ECO:0000313" key="3">
    <source>
        <dbReference type="EMBL" id="QJY47524.1"/>
    </source>
</evidence>
<protein>
    <submittedName>
        <fullName evidence="3">Fumarylacetoacetate hydrolase family protein</fullName>
    </submittedName>
</protein>
<dbReference type="GO" id="GO:0019752">
    <property type="term" value="P:carboxylic acid metabolic process"/>
    <property type="evidence" value="ECO:0007669"/>
    <property type="project" value="UniProtKB-ARBA"/>
</dbReference>
<gene>
    <name evidence="3" type="ORF">HOP40_18305</name>
</gene>
<dbReference type="SUPFAM" id="SSF56529">
    <property type="entry name" value="FAH"/>
    <property type="match status" value="1"/>
</dbReference>
<dbReference type="Proteomes" id="UP000505377">
    <property type="component" value="Chromosome"/>
</dbReference>
<name>A0A6M6JHK2_9PSEU</name>
<dbReference type="KEGG" id="pbro:HOP40_18305"/>
<evidence type="ECO:0000313" key="4">
    <source>
        <dbReference type="Proteomes" id="UP000505377"/>
    </source>
</evidence>
<dbReference type="GO" id="GO:0046872">
    <property type="term" value="F:metal ion binding"/>
    <property type="evidence" value="ECO:0007669"/>
    <property type="project" value="UniProtKB-KW"/>
</dbReference>
<evidence type="ECO:0000256" key="1">
    <source>
        <dbReference type="ARBA" id="ARBA00022723"/>
    </source>
</evidence>
<organism evidence="3 4">
    <name type="scientific">Pseudonocardia broussonetiae</name>
    <dbReference type="NCBI Taxonomy" id="2736640"/>
    <lineage>
        <taxon>Bacteria</taxon>
        <taxon>Bacillati</taxon>
        <taxon>Actinomycetota</taxon>
        <taxon>Actinomycetes</taxon>
        <taxon>Pseudonocardiales</taxon>
        <taxon>Pseudonocardiaceae</taxon>
        <taxon>Pseudonocardia</taxon>
    </lineage>
</organism>
<reference evidence="3 4" key="1">
    <citation type="submission" date="2020-05" db="EMBL/GenBank/DDBJ databases">
        <authorList>
            <person name="Mo P."/>
        </authorList>
    </citation>
    <scope>NUCLEOTIDE SEQUENCE [LARGE SCALE GENOMIC DNA]</scope>
    <source>
        <strain evidence="3 4">Gen01</strain>
    </source>
</reference>
<feature type="domain" description="Fumarylacetoacetase-like C-terminal" evidence="2">
    <location>
        <begin position="82"/>
        <end position="296"/>
    </location>
</feature>
<accession>A0A6M6JHK2</accession>
<dbReference type="InterPro" id="IPR011234">
    <property type="entry name" value="Fumarylacetoacetase-like_C"/>
</dbReference>
<dbReference type="AlphaFoldDB" id="A0A6M6JHK2"/>
<dbReference type="GO" id="GO:0018773">
    <property type="term" value="F:acetylpyruvate hydrolase activity"/>
    <property type="evidence" value="ECO:0007669"/>
    <property type="project" value="TreeGrafter"/>
</dbReference>
<dbReference type="GO" id="GO:0016853">
    <property type="term" value="F:isomerase activity"/>
    <property type="evidence" value="ECO:0007669"/>
    <property type="project" value="UniProtKB-ARBA"/>
</dbReference>
<dbReference type="FunFam" id="3.90.850.10:FF:000002">
    <property type="entry name" value="2-hydroxyhepta-2,4-diene-1,7-dioate isomerase"/>
    <property type="match status" value="1"/>
</dbReference>
<dbReference type="PANTHER" id="PTHR11820">
    <property type="entry name" value="ACYLPYRUVASE"/>
    <property type="match status" value="1"/>
</dbReference>
<keyword evidence="4" id="KW-1185">Reference proteome</keyword>
<keyword evidence="3" id="KW-0378">Hydrolase</keyword>
<keyword evidence="1" id="KW-0479">Metal-binding</keyword>
<dbReference type="Gene3D" id="3.90.850.10">
    <property type="entry name" value="Fumarylacetoacetase-like, C-terminal domain"/>
    <property type="match status" value="1"/>
</dbReference>
<evidence type="ECO:0000259" key="2">
    <source>
        <dbReference type="Pfam" id="PF01557"/>
    </source>
</evidence>
<dbReference type="PANTHER" id="PTHR11820:SF7">
    <property type="entry name" value="ACYLPYRUVASE FAHD1, MITOCHONDRIAL"/>
    <property type="match status" value="1"/>
</dbReference>
<proteinExistence type="predicted"/>